<protein>
    <submittedName>
        <fullName evidence="1">Uncharacterized protein</fullName>
    </submittedName>
</protein>
<keyword evidence="2" id="KW-1185">Reference proteome</keyword>
<name>A0AC61RVP6_9FIRM</name>
<dbReference type="Proteomes" id="UP000304953">
    <property type="component" value="Unassembled WGS sequence"/>
</dbReference>
<evidence type="ECO:0000313" key="1">
    <source>
        <dbReference type="EMBL" id="TGY95933.1"/>
    </source>
</evidence>
<dbReference type="EMBL" id="SRYA01000022">
    <property type="protein sequence ID" value="TGY95933.1"/>
    <property type="molecule type" value="Genomic_DNA"/>
</dbReference>
<organism evidence="1 2">
    <name type="scientific">Petralouisia muris</name>
    <dbReference type="NCBI Taxonomy" id="3032872"/>
    <lineage>
        <taxon>Bacteria</taxon>
        <taxon>Bacillati</taxon>
        <taxon>Bacillota</taxon>
        <taxon>Clostridia</taxon>
        <taxon>Lachnospirales</taxon>
        <taxon>Lachnospiraceae</taxon>
        <taxon>Petralouisia</taxon>
    </lineage>
</organism>
<reference evidence="1" key="1">
    <citation type="submission" date="2019-04" db="EMBL/GenBank/DDBJ databases">
        <title>Microbes associate with the intestines of laboratory mice.</title>
        <authorList>
            <person name="Navarre W."/>
            <person name="Wong E."/>
            <person name="Huang K."/>
            <person name="Tropini C."/>
            <person name="Ng K."/>
            <person name="Yu B."/>
        </authorList>
    </citation>
    <scope>NUCLEOTIDE SEQUENCE</scope>
    <source>
        <strain evidence="1">NM01_1-7b</strain>
    </source>
</reference>
<gene>
    <name evidence="1" type="ORF">E5329_12295</name>
</gene>
<sequence length="239" mass="27215">MKELLRERGFWAAALLCFSGMALGFPVYEICVPLSQGSFLKFYQTSLNSQTVLFLIPIAASLPAGAVYVRESSCGFLKLYISRISRMDYIKRKMLQTYAGGFLPLFLSGIFGLLICFLFLYPLELQGSVSWEAVRENLLLLLRISLTGGIAAELAGIFAAFFQNYYMAYGLPFVSYYLLIILKDRYLPKMYAMYPKEWIVCEQNWGTDGGGIWIFFLVFSLAVLLCHGLLLYYRLKEIN</sequence>
<proteinExistence type="predicted"/>
<comment type="caution">
    <text evidence="1">The sequence shown here is derived from an EMBL/GenBank/DDBJ whole genome shotgun (WGS) entry which is preliminary data.</text>
</comment>
<accession>A0AC61RVP6</accession>
<evidence type="ECO:0000313" key="2">
    <source>
        <dbReference type="Proteomes" id="UP000304953"/>
    </source>
</evidence>